<sequence>MKLPEFVQDAIDRKAAVLTCDLDPFLLWARLLHVLWVIIVLWAY</sequence>
<keyword evidence="1" id="KW-0472">Membrane</keyword>
<keyword evidence="1" id="KW-0812">Transmembrane</keyword>
<proteinExistence type="predicted"/>
<dbReference type="Proteomes" id="UP000238479">
    <property type="component" value="Chromosome 4"/>
</dbReference>
<evidence type="ECO:0000313" key="2">
    <source>
        <dbReference type="EMBL" id="PRQ37339.1"/>
    </source>
</evidence>
<gene>
    <name evidence="2" type="ORF">RchiOBHm_Chr4g0401491</name>
</gene>
<feature type="transmembrane region" description="Helical" evidence="1">
    <location>
        <begin position="25"/>
        <end position="43"/>
    </location>
</feature>
<evidence type="ECO:0000313" key="3">
    <source>
        <dbReference type="Proteomes" id="UP000238479"/>
    </source>
</evidence>
<accession>A0A2P6QT50</accession>
<dbReference type="AlphaFoldDB" id="A0A2P6QT50"/>
<keyword evidence="3" id="KW-1185">Reference proteome</keyword>
<reference evidence="2 3" key="1">
    <citation type="journal article" date="2018" name="Nat. Genet.">
        <title>The Rosa genome provides new insights in the design of modern roses.</title>
        <authorList>
            <person name="Bendahmane M."/>
        </authorList>
    </citation>
    <scope>NUCLEOTIDE SEQUENCE [LARGE SCALE GENOMIC DNA]</scope>
    <source>
        <strain evidence="3">cv. Old Blush</strain>
    </source>
</reference>
<dbReference type="EMBL" id="PDCK01000042">
    <property type="protein sequence ID" value="PRQ37339.1"/>
    <property type="molecule type" value="Genomic_DNA"/>
</dbReference>
<name>A0A2P6QT50_ROSCH</name>
<dbReference type="Gramene" id="PRQ37339">
    <property type="protein sequence ID" value="PRQ37339"/>
    <property type="gene ID" value="RchiOBHm_Chr4g0401491"/>
</dbReference>
<keyword evidence="1" id="KW-1133">Transmembrane helix</keyword>
<protein>
    <submittedName>
        <fullName evidence="2">Uncharacterized protein</fullName>
    </submittedName>
</protein>
<organism evidence="2 3">
    <name type="scientific">Rosa chinensis</name>
    <name type="common">China rose</name>
    <dbReference type="NCBI Taxonomy" id="74649"/>
    <lineage>
        <taxon>Eukaryota</taxon>
        <taxon>Viridiplantae</taxon>
        <taxon>Streptophyta</taxon>
        <taxon>Embryophyta</taxon>
        <taxon>Tracheophyta</taxon>
        <taxon>Spermatophyta</taxon>
        <taxon>Magnoliopsida</taxon>
        <taxon>eudicotyledons</taxon>
        <taxon>Gunneridae</taxon>
        <taxon>Pentapetalae</taxon>
        <taxon>rosids</taxon>
        <taxon>fabids</taxon>
        <taxon>Rosales</taxon>
        <taxon>Rosaceae</taxon>
        <taxon>Rosoideae</taxon>
        <taxon>Rosoideae incertae sedis</taxon>
        <taxon>Rosa</taxon>
    </lineage>
</organism>
<comment type="caution">
    <text evidence="2">The sequence shown here is derived from an EMBL/GenBank/DDBJ whole genome shotgun (WGS) entry which is preliminary data.</text>
</comment>
<evidence type="ECO:0000256" key="1">
    <source>
        <dbReference type="SAM" id="Phobius"/>
    </source>
</evidence>